<dbReference type="Pfam" id="PF14223">
    <property type="entry name" value="Retrotran_gag_2"/>
    <property type="match status" value="1"/>
</dbReference>
<evidence type="ECO:0000256" key="1">
    <source>
        <dbReference type="SAM" id="Coils"/>
    </source>
</evidence>
<evidence type="ECO:0000313" key="3">
    <source>
        <dbReference type="Proteomes" id="UP001151760"/>
    </source>
</evidence>
<keyword evidence="1" id="KW-0175">Coiled coil</keyword>
<dbReference type="EMBL" id="BQNB010015972">
    <property type="protein sequence ID" value="GJT46283.1"/>
    <property type="molecule type" value="Genomic_DNA"/>
</dbReference>
<accession>A0ABQ5E618</accession>
<feature type="coiled-coil region" evidence="1">
    <location>
        <begin position="289"/>
        <end position="323"/>
    </location>
</feature>
<reference evidence="2" key="1">
    <citation type="journal article" date="2022" name="Int. J. Mol. Sci.">
        <title>Draft Genome of Tanacetum Coccineum: Genomic Comparison of Closely Related Tanacetum-Family Plants.</title>
        <authorList>
            <person name="Yamashiro T."/>
            <person name="Shiraishi A."/>
            <person name="Nakayama K."/>
            <person name="Satake H."/>
        </authorList>
    </citation>
    <scope>NUCLEOTIDE SEQUENCE</scope>
</reference>
<protein>
    <recommendedName>
        <fullName evidence="4">Retrovirus-related Pol polyprotein from transposon TNT 1-94</fullName>
    </recommendedName>
</protein>
<sequence>MASSITRFDIEKFDGKNEFGLWKIKMRALMVQQGCDAALETLPADMEAGEKAGLMKKAYSTLILCLEDRVLREVTKETVSLKIWVNRDNKNNSSSARRNWTKQTSRTKLGDYIDEFNKLILDLVNIDIEIEDEDQALMLLTSLPSSYENFMETLLYERESLIMEDVLATLNSRELKIRTEGTKEEAGDGLYVRRRLDHSGKAHSSGSLLFKSRGGTVNFNGTLEKEDYTVKMQMGRIKHRGPKQVGFKQLGHKQVGFKQLGPGVETGVHRVQDEKRFLGFEVELQDSRLDEAKDLSQFLNDDAEVAQRRVMVLKRNKEKESDESIIKGKLLLKYNAWSRQGGPRYEDPAQEKKLSIDYVQVFTPKEDNCIIY</sequence>
<dbReference type="Proteomes" id="UP001151760">
    <property type="component" value="Unassembled WGS sequence"/>
</dbReference>
<proteinExistence type="predicted"/>
<comment type="caution">
    <text evidence="2">The sequence shown here is derived from an EMBL/GenBank/DDBJ whole genome shotgun (WGS) entry which is preliminary data.</text>
</comment>
<evidence type="ECO:0000313" key="2">
    <source>
        <dbReference type="EMBL" id="GJT46283.1"/>
    </source>
</evidence>
<organism evidence="2 3">
    <name type="scientific">Tanacetum coccineum</name>
    <dbReference type="NCBI Taxonomy" id="301880"/>
    <lineage>
        <taxon>Eukaryota</taxon>
        <taxon>Viridiplantae</taxon>
        <taxon>Streptophyta</taxon>
        <taxon>Embryophyta</taxon>
        <taxon>Tracheophyta</taxon>
        <taxon>Spermatophyta</taxon>
        <taxon>Magnoliopsida</taxon>
        <taxon>eudicotyledons</taxon>
        <taxon>Gunneridae</taxon>
        <taxon>Pentapetalae</taxon>
        <taxon>asterids</taxon>
        <taxon>campanulids</taxon>
        <taxon>Asterales</taxon>
        <taxon>Asteraceae</taxon>
        <taxon>Asteroideae</taxon>
        <taxon>Anthemideae</taxon>
        <taxon>Anthemidinae</taxon>
        <taxon>Tanacetum</taxon>
    </lineage>
</organism>
<evidence type="ECO:0008006" key="4">
    <source>
        <dbReference type="Google" id="ProtNLM"/>
    </source>
</evidence>
<keyword evidence="3" id="KW-1185">Reference proteome</keyword>
<name>A0ABQ5E618_9ASTR</name>
<gene>
    <name evidence="2" type="ORF">Tco_0954998</name>
</gene>
<reference evidence="2" key="2">
    <citation type="submission" date="2022-01" db="EMBL/GenBank/DDBJ databases">
        <authorList>
            <person name="Yamashiro T."/>
            <person name="Shiraishi A."/>
            <person name="Satake H."/>
            <person name="Nakayama K."/>
        </authorList>
    </citation>
    <scope>NUCLEOTIDE SEQUENCE</scope>
</reference>